<dbReference type="EMBL" id="OZ022405">
    <property type="protein sequence ID" value="CAK9435603.1"/>
    <property type="molecule type" value="Genomic_DNA"/>
</dbReference>
<comment type="subcellular location">
    <subcellularLocation>
        <location evidence="1 7">Nucleus</location>
    </subcellularLocation>
</comment>
<evidence type="ECO:0000313" key="10">
    <source>
        <dbReference type="Proteomes" id="UP001497383"/>
    </source>
</evidence>
<evidence type="ECO:0000256" key="8">
    <source>
        <dbReference type="SAM" id="MobiDB-lite"/>
    </source>
</evidence>
<keyword evidence="10" id="KW-1185">Reference proteome</keyword>
<dbReference type="RefSeq" id="XP_066827268.1">
    <property type="nucleotide sequence ID" value="XM_066973395.1"/>
</dbReference>
<comment type="function">
    <text evidence="7">Required for pre-mRNA splicing.</text>
</comment>
<comment type="similarity">
    <text evidence="2 7">Belongs to the PRP38 family.</text>
</comment>
<evidence type="ECO:0000313" key="9">
    <source>
        <dbReference type="EMBL" id="CAK9435603.1"/>
    </source>
</evidence>
<dbReference type="Pfam" id="PF03371">
    <property type="entry name" value="PRP38"/>
    <property type="match status" value="1"/>
</dbReference>
<evidence type="ECO:0000256" key="2">
    <source>
        <dbReference type="ARBA" id="ARBA00006164"/>
    </source>
</evidence>
<gene>
    <name evidence="9" type="ORF">LODBEIA_P03300</name>
</gene>
<evidence type="ECO:0000256" key="6">
    <source>
        <dbReference type="ARBA" id="ARBA00023242"/>
    </source>
</evidence>
<reference evidence="9 10" key="1">
    <citation type="submission" date="2024-03" db="EMBL/GenBank/DDBJ databases">
        <authorList>
            <person name="Brejova B."/>
        </authorList>
    </citation>
    <scope>NUCLEOTIDE SEQUENCE [LARGE SCALE GENOMIC DNA]</scope>
    <source>
        <strain evidence="9 10">CBS 14171</strain>
    </source>
</reference>
<evidence type="ECO:0000256" key="1">
    <source>
        <dbReference type="ARBA" id="ARBA00004123"/>
    </source>
</evidence>
<evidence type="ECO:0000256" key="5">
    <source>
        <dbReference type="ARBA" id="ARBA00023187"/>
    </source>
</evidence>
<name>A0ABP0ZGZ1_9ASCO</name>
<accession>A0ABP0ZGZ1</accession>
<dbReference type="GeneID" id="92205526"/>
<protein>
    <recommendedName>
        <fullName evidence="7">Pre-mRNA-splicing factor 38</fullName>
    </recommendedName>
</protein>
<dbReference type="InterPro" id="IPR005037">
    <property type="entry name" value="PRP38"/>
</dbReference>
<keyword evidence="4 7" id="KW-0747">Spliceosome</keyword>
<dbReference type="PANTHER" id="PTHR23142">
    <property type="entry name" value="PRE-MRNA-SPLICING FACTOR 38A-RELATED"/>
    <property type="match status" value="1"/>
</dbReference>
<evidence type="ECO:0000256" key="3">
    <source>
        <dbReference type="ARBA" id="ARBA00022664"/>
    </source>
</evidence>
<organism evidence="9 10">
    <name type="scientific">Lodderomyces beijingensis</name>
    <dbReference type="NCBI Taxonomy" id="1775926"/>
    <lineage>
        <taxon>Eukaryota</taxon>
        <taxon>Fungi</taxon>
        <taxon>Dikarya</taxon>
        <taxon>Ascomycota</taxon>
        <taxon>Saccharomycotina</taxon>
        <taxon>Pichiomycetes</taxon>
        <taxon>Debaryomycetaceae</taxon>
        <taxon>Candida/Lodderomyces clade</taxon>
        <taxon>Lodderomyces</taxon>
    </lineage>
</organism>
<proteinExistence type="inferred from homology"/>
<sequence>MTPQGSSNDEVYYKKQAGYHDKRVATNKSHLIEAIIRHRIQDSIFYKQHLYLTNEATILKVITEHVKYIGGVDSSGRPSPFLQCLFRMLELDPSKEIMEVYLHQLKFHEFKYLLAMALMYTRLTGSSEEIYKVLDQFNQDYRKLKFKLKTPEFDANGLPVFYKIIHMDEFIDDLLTKERIVDLIVSRLTPRTSLVEKGLVAPRQYFVETKEIEDTLVPAQTSATDNENGDSADSDSMASDSD</sequence>
<dbReference type="Proteomes" id="UP001497383">
    <property type="component" value="Chromosome 1"/>
</dbReference>
<keyword evidence="3 7" id="KW-0507">mRNA processing</keyword>
<keyword evidence="5 7" id="KW-0508">mRNA splicing</keyword>
<keyword evidence="6 7" id="KW-0539">Nucleus</keyword>
<evidence type="ECO:0000256" key="7">
    <source>
        <dbReference type="RuleBase" id="RU367025"/>
    </source>
</evidence>
<feature type="region of interest" description="Disordered" evidence="8">
    <location>
        <begin position="216"/>
        <end position="242"/>
    </location>
</feature>
<evidence type="ECO:0000256" key="4">
    <source>
        <dbReference type="ARBA" id="ARBA00022728"/>
    </source>
</evidence>